<feature type="transmembrane region" description="Helical" evidence="11">
    <location>
        <begin position="162"/>
        <end position="186"/>
    </location>
</feature>
<evidence type="ECO:0000256" key="2">
    <source>
        <dbReference type="ARBA" id="ARBA00005999"/>
    </source>
</evidence>
<sequence>MGFRKKNKSPPVLSHEFVIQNHADMVSCVAMIILLGLMFEVTAKFAIMFITVQYNVTQSLDTDAEDQPEPVNYYKYGHKDIATVFFYLLIAIILHALIQEYILDKINRRLHLSKTKHSKFNESGQLATFYLFSFVWGCSILTNEEFVTNPTFLWESYPHIHMAFQVKFFYICQIAYWFHALPELYFQKVRKEDIPRQLYYICLYIFHINGAYVLNLHRLGLVLLVPHYLVELLFHASRLFYFSDENKQKGFTLWALLFVITRLLTLTVSVLTFGFGLSRTDNQGFSLADGNFNVLTVRMTCLSAICLTQAWMMWKFINFQLKKWREQSQIQASKKKAVSPKSRPSKKDSRGGSVNGVMKPDDKTSPRARKSKASFSKPDVSDLSKWNNRVISNLLYFQTNYFAAAIVVFLIVGFMNPLGMFLGGAVLALVFMVSVWAGENKAMIKNFKKKNPTLFVVGVMGISYFLLSLCGGVMVFVFGITFPMLLILIHASLRLRSMKNKLENKIEGVGLKKTPMGVILDLLDQQEEKINKIQDFLESKLKD</sequence>
<dbReference type="PANTHER" id="PTHR12371">
    <property type="entry name" value="TRANSLOCATION ASSOCIATED MEMBRANE PROTEIN"/>
    <property type="match status" value="1"/>
</dbReference>
<name>A0A3N0XKT9_ANAGA</name>
<evidence type="ECO:0000256" key="8">
    <source>
        <dbReference type="ARBA" id="ARBA00023136"/>
    </source>
</evidence>
<keyword evidence="6 11" id="KW-1133">Transmembrane helix</keyword>
<feature type="transmembrane region" description="Helical" evidence="11">
    <location>
        <begin position="221"/>
        <end position="241"/>
    </location>
</feature>
<dbReference type="GO" id="GO:0005789">
    <property type="term" value="C:endoplasmic reticulum membrane"/>
    <property type="evidence" value="ECO:0007669"/>
    <property type="project" value="TreeGrafter"/>
</dbReference>
<evidence type="ECO:0000256" key="7">
    <source>
        <dbReference type="ARBA" id="ARBA00023010"/>
    </source>
</evidence>
<proteinExistence type="inferred from homology"/>
<evidence type="ECO:0000256" key="5">
    <source>
        <dbReference type="ARBA" id="ARBA00022927"/>
    </source>
</evidence>
<feature type="transmembrane region" description="Helical" evidence="11">
    <location>
        <begin position="473"/>
        <end position="493"/>
    </location>
</feature>
<evidence type="ECO:0000256" key="1">
    <source>
        <dbReference type="ARBA" id="ARBA00004141"/>
    </source>
</evidence>
<protein>
    <submittedName>
        <fullName evidence="13">Translocating chain-associated membrane protein 1-like 1</fullName>
    </submittedName>
</protein>
<dbReference type="Pfam" id="PF03798">
    <property type="entry name" value="TRAM_LAG1_CLN8"/>
    <property type="match status" value="1"/>
</dbReference>
<dbReference type="SMART" id="SM00724">
    <property type="entry name" value="TLC"/>
    <property type="match status" value="1"/>
</dbReference>
<feature type="transmembrane region" description="Helical" evidence="11">
    <location>
        <begin position="420"/>
        <end position="438"/>
    </location>
</feature>
<feature type="transmembrane region" description="Helical" evidence="11">
    <location>
        <begin position="84"/>
        <end position="103"/>
    </location>
</feature>
<dbReference type="PANTHER" id="PTHR12371:SF10">
    <property type="entry name" value="TRANSLOCATING CHAIN-ASSOCIATED MEMBRANE PROTEIN"/>
    <property type="match status" value="1"/>
</dbReference>
<feature type="transmembrane region" description="Helical" evidence="11">
    <location>
        <begin position="29"/>
        <end position="52"/>
    </location>
</feature>
<evidence type="ECO:0000256" key="11">
    <source>
        <dbReference type="SAM" id="Phobius"/>
    </source>
</evidence>
<dbReference type="InterPro" id="IPR004895">
    <property type="entry name" value="Prenylated_rab_accept_PRA1"/>
</dbReference>
<evidence type="ECO:0000256" key="4">
    <source>
        <dbReference type="ARBA" id="ARBA00022692"/>
    </source>
</evidence>
<evidence type="ECO:0000256" key="3">
    <source>
        <dbReference type="ARBA" id="ARBA00022448"/>
    </source>
</evidence>
<dbReference type="GO" id="GO:0045048">
    <property type="term" value="P:protein insertion into ER membrane"/>
    <property type="evidence" value="ECO:0007669"/>
    <property type="project" value="TreeGrafter"/>
</dbReference>
<feature type="transmembrane region" description="Helical" evidence="11">
    <location>
        <begin position="253"/>
        <end position="275"/>
    </location>
</feature>
<dbReference type="EMBL" id="RJVU01071460">
    <property type="protein sequence ID" value="ROI46929.1"/>
    <property type="molecule type" value="Genomic_DNA"/>
</dbReference>
<dbReference type="GO" id="GO:0006616">
    <property type="term" value="P:SRP-dependent cotranslational protein targeting to membrane, translocation"/>
    <property type="evidence" value="ECO:0007669"/>
    <property type="project" value="InterPro"/>
</dbReference>
<dbReference type="AlphaFoldDB" id="A0A3N0XKT9"/>
<dbReference type="InterPro" id="IPR016447">
    <property type="entry name" value="Translocation_assoc_membrane"/>
</dbReference>
<feature type="region of interest" description="Disordered" evidence="10">
    <location>
        <begin position="331"/>
        <end position="381"/>
    </location>
</feature>
<dbReference type="PROSITE" id="PS50922">
    <property type="entry name" value="TLC"/>
    <property type="match status" value="1"/>
</dbReference>
<reference evidence="13 14" key="1">
    <citation type="submission" date="2018-10" db="EMBL/GenBank/DDBJ databases">
        <title>Genome assembly for a Yunnan-Guizhou Plateau 3E fish, Anabarilius grahami (Regan), and its evolutionary and genetic applications.</title>
        <authorList>
            <person name="Jiang W."/>
        </authorList>
    </citation>
    <scope>NUCLEOTIDE SEQUENCE [LARGE SCALE GENOMIC DNA]</scope>
    <source>
        <strain evidence="13">AG-KIZ</strain>
        <tissue evidence="13">Muscle</tissue>
    </source>
</reference>
<evidence type="ECO:0000313" key="13">
    <source>
        <dbReference type="EMBL" id="ROI46929.1"/>
    </source>
</evidence>
<evidence type="ECO:0000259" key="12">
    <source>
        <dbReference type="PROSITE" id="PS50922"/>
    </source>
</evidence>
<feature type="transmembrane region" description="Helical" evidence="11">
    <location>
        <begin position="295"/>
        <end position="314"/>
    </location>
</feature>
<evidence type="ECO:0000256" key="10">
    <source>
        <dbReference type="SAM" id="MobiDB-lite"/>
    </source>
</evidence>
<feature type="transmembrane region" description="Helical" evidence="11">
    <location>
        <begin position="394"/>
        <end position="414"/>
    </location>
</feature>
<feature type="transmembrane region" description="Helical" evidence="11">
    <location>
        <begin position="450"/>
        <end position="467"/>
    </location>
</feature>
<feature type="domain" description="TLC" evidence="12">
    <location>
        <begin position="118"/>
        <end position="327"/>
    </location>
</feature>
<keyword evidence="7" id="KW-0811">Translocation</keyword>
<comment type="similarity">
    <text evidence="2">Belongs to the TRAM family.</text>
</comment>
<keyword evidence="14" id="KW-1185">Reference proteome</keyword>
<keyword evidence="8 9" id="KW-0472">Membrane</keyword>
<dbReference type="Proteomes" id="UP000281406">
    <property type="component" value="Unassembled WGS sequence"/>
</dbReference>
<evidence type="ECO:0000256" key="9">
    <source>
        <dbReference type="PROSITE-ProRule" id="PRU00205"/>
    </source>
</evidence>
<feature type="transmembrane region" description="Helical" evidence="11">
    <location>
        <begin position="198"/>
        <end position="215"/>
    </location>
</feature>
<comment type="caution">
    <text evidence="13">The sequence shown here is derived from an EMBL/GenBank/DDBJ whole genome shotgun (WGS) entry which is preliminary data.</text>
</comment>
<feature type="transmembrane region" description="Helical" evidence="11">
    <location>
        <begin position="124"/>
        <end position="142"/>
    </location>
</feature>
<accession>A0A3N0XKT9</accession>
<gene>
    <name evidence="13" type="ORF">DPX16_22654</name>
</gene>
<comment type="subcellular location">
    <subcellularLocation>
        <location evidence="1">Membrane</location>
        <topology evidence="1">Multi-pass membrane protein</topology>
    </subcellularLocation>
</comment>
<keyword evidence="4 9" id="KW-0812">Transmembrane</keyword>
<evidence type="ECO:0000313" key="14">
    <source>
        <dbReference type="Proteomes" id="UP000281406"/>
    </source>
</evidence>
<organism evidence="13 14">
    <name type="scientific">Anabarilius grahami</name>
    <name type="common">Kanglang fish</name>
    <name type="synonym">Barilius grahami</name>
    <dbReference type="NCBI Taxonomy" id="495550"/>
    <lineage>
        <taxon>Eukaryota</taxon>
        <taxon>Metazoa</taxon>
        <taxon>Chordata</taxon>
        <taxon>Craniata</taxon>
        <taxon>Vertebrata</taxon>
        <taxon>Euteleostomi</taxon>
        <taxon>Actinopterygii</taxon>
        <taxon>Neopterygii</taxon>
        <taxon>Teleostei</taxon>
        <taxon>Ostariophysi</taxon>
        <taxon>Cypriniformes</taxon>
        <taxon>Xenocyprididae</taxon>
        <taxon>Xenocypridinae</taxon>
        <taxon>Xenocypridinae incertae sedis</taxon>
        <taxon>Anabarilius</taxon>
    </lineage>
</organism>
<keyword evidence="5" id="KW-0653">Protein transport</keyword>
<dbReference type="Pfam" id="PF03208">
    <property type="entry name" value="PRA1"/>
    <property type="match status" value="1"/>
</dbReference>
<dbReference type="InterPro" id="IPR006634">
    <property type="entry name" value="TLC-dom"/>
</dbReference>
<evidence type="ECO:0000256" key="6">
    <source>
        <dbReference type="ARBA" id="ARBA00022989"/>
    </source>
</evidence>
<keyword evidence="3" id="KW-0813">Transport</keyword>
<dbReference type="OrthoDB" id="3053196at2759"/>